<evidence type="ECO:0000259" key="3">
    <source>
        <dbReference type="PROSITE" id="PS50025"/>
    </source>
</evidence>
<dbReference type="SUPFAM" id="SSF57196">
    <property type="entry name" value="EGF/Laminin"/>
    <property type="match status" value="1"/>
</dbReference>
<dbReference type="Gene3D" id="2.10.25.10">
    <property type="entry name" value="Laminin"/>
    <property type="match status" value="1"/>
</dbReference>
<evidence type="ECO:0000313" key="6">
    <source>
        <dbReference type="Proteomes" id="UP000792457"/>
    </source>
</evidence>
<dbReference type="InterPro" id="IPR013320">
    <property type="entry name" value="ConA-like_dom_sf"/>
</dbReference>
<dbReference type="InterPro" id="IPR050372">
    <property type="entry name" value="Neurexin-related_CASP"/>
</dbReference>
<dbReference type="OrthoDB" id="26719at2759"/>
<dbReference type="InterPro" id="IPR001791">
    <property type="entry name" value="Laminin_G"/>
</dbReference>
<gene>
    <name evidence="5" type="ORF">J437_LFUL002336</name>
</gene>
<protein>
    <submittedName>
        <fullName evidence="5">Uncharacterized protein</fullName>
    </submittedName>
</protein>
<reference evidence="5" key="1">
    <citation type="submission" date="2013-04" db="EMBL/GenBank/DDBJ databases">
        <authorList>
            <person name="Qu J."/>
            <person name="Murali S.C."/>
            <person name="Bandaranaike D."/>
            <person name="Bellair M."/>
            <person name="Blankenburg K."/>
            <person name="Chao H."/>
            <person name="Dinh H."/>
            <person name="Doddapaneni H."/>
            <person name="Downs B."/>
            <person name="Dugan-Rocha S."/>
            <person name="Elkadiri S."/>
            <person name="Gnanaolivu R.D."/>
            <person name="Hernandez B."/>
            <person name="Javaid M."/>
            <person name="Jayaseelan J.C."/>
            <person name="Lee S."/>
            <person name="Li M."/>
            <person name="Ming W."/>
            <person name="Munidasa M."/>
            <person name="Muniz J."/>
            <person name="Nguyen L."/>
            <person name="Ongeri F."/>
            <person name="Osuji N."/>
            <person name="Pu L.-L."/>
            <person name="Puazo M."/>
            <person name="Qu C."/>
            <person name="Quiroz J."/>
            <person name="Raj R."/>
            <person name="Weissenberger G."/>
            <person name="Xin Y."/>
            <person name="Zou X."/>
            <person name="Han Y."/>
            <person name="Richards S."/>
            <person name="Worley K."/>
            <person name="Muzny D."/>
            <person name="Gibbs R."/>
        </authorList>
    </citation>
    <scope>NUCLEOTIDE SEQUENCE</scope>
    <source>
        <strain evidence="5">Sampled in the wild</strain>
    </source>
</reference>
<dbReference type="Gene3D" id="2.60.120.200">
    <property type="match status" value="2"/>
</dbReference>
<sequence>MSHYDGRSSKGVKVQVLTIFNLTLFFNCKILTYANFPNFSCLFKILLFISVADNLYFNGSSLLRWDLMRDPIAALRESIRFRFRTSTADGVIMYSRGSQGDYFALQLKDNRMLLNIDLGSGMMTSLSVGSLLDDNLWHDVVISRNRREIVFSVDRVMIQGTIKGEFARLNLNRGFYIGGVPNKQVGLSVVQNFTGCMENLYLNSTNFIYEIKNHDEYSPIVYDRVNTFHNCPDLPIIPVTFLTDNSHAKLRGYEGIKTMNVSLNFRTYEENGLLMYHKFTSDGFVKLFLQGGKVKIEIVTGGNPRTILDNYDELFNDGKWHHVILSIQTNKLVLNIDGRPMTTERLLSISTGLVYFIAGGEPGNKGFIGCMGQITIDGNYKLPTDWKEEEYCCKDEVLFDACHMIDRCNPNPCKHGGVCRQTSLEFYCDCSDTGYSGAVCHICKYVFIIE</sequence>
<dbReference type="InterPro" id="IPR000742">
    <property type="entry name" value="EGF"/>
</dbReference>
<name>A0A8K0P145_LADFU</name>
<keyword evidence="2" id="KW-0245">EGF-like domain</keyword>
<feature type="domain" description="Laminin G" evidence="3">
    <location>
        <begin position="237"/>
        <end position="402"/>
    </location>
</feature>
<dbReference type="SUPFAM" id="SSF49899">
    <property type="entry name" value="Concanavalin A-like lectins/glucanases"/>
    <property type="match status" value="2"/>
</dbReference>
<evidence type="ECO:0000256" key="1">
    <source>
        <dbReference type="ARBA" id="ARBA00023157"/>
    </source>
</evidence>
<dbReference type="SMART" id="SM00282">
    <property type="entry name" value="LamG"/>
    <property type="match status" value="2"/>
</dbReference>
<feature type="domain" description="Laminin G" evidence="3">
    <location>
        <begin position="52"/>
        <end position="231"/>
    </location>
</feature>
<dbReference type="Proteomes" id="UP000792457">
    <property type="component" value="Unassembled WGS sequence"/>
</dbReference>
<dbReference type="EMBL" id="KZ308437">
    <property type="protein sequence ID" value="KAG8229611.1"/>
    <property type="molecule type" value="Genomic_DNA"/>
</dbReference>
<dbReference type="Pfam" id="PF00008">
    <property type="entry name" value="EGF"/>
    <property type="match status" value="1"/>
</dbReference>
<keyword evidence="1" id="KW-1015">Disulfide bond</keyword>
<dbReference type="Pfam" id="PF02210">
    <property type="entry name" value="Laminin_G_2"/>
    <property type="match status" value="2"/>
</dbReference>
<dbReference type="CDD" id="cd00054">
    <property type="entry name" value="EGF_CA"/>
    <property type="match status" value="1"/>
</dbReference>
<reference evidence="5" key="2">
    <citation type="submission" date="2017-10" db="EMBL/GenBank/DDBJ databases">
        <title>Ladona fulva Genome sequencing and assembly.</title>
        <authorList>
            <person name="Murali S."/>
            <person name="Richards S."/>
            <person name="Bandaranaike D."/>
            <person name="Bellair M."/>
            <person name="Blankenburg K."/>
            <person name="Chao H."/>
            <person name="Dinh H."/>
            <person name="Doddapaneni H."/>
            <person name="Dugan-Rocha S."/>
            <person name="Elkadiri S."/>
            <person name="Gnanaolivu R."/>
            <person name="Hernandez B."/>
            <person name="Skinner E."/>
            <person name="Javaid M."/>
            <person name="Lee S."/>
            <person name="Li M."/>
            <person name="Ming W."/>
            <person name="Munidasa M."/>
            <person name="Muniz J."/>
            <person name="Nguyen L."/>
            <person name="Hughes D."/>
            <person name="Osuji N."/>
            <person name="Pu L.-L."/>
            <person name="Puazo M."/>
            <person name="Qu C."/>
            <person name="Quiroz J."/>
            <person name="Raj R."/>
            <person name="Weissenberger G."/>
            <person name="Xin Y."/>
            <person name="Zou X."/>
            <person name="Han Y."/>
            <person name="Worley K."/>
            <person name="Muzny D."/>
            <person name="Gibbs R."/>
        </authorList>
    </citation>
    <scope>NUCLEOTIDE SEQUENCE</scope>
    <source>
        <strain evidence="5">Sampled in the wild</strain>
    </source>
</reference>
<evidence type="ECO:0000256" key="2">
    <source>
        <dbReference type="PROSITE-ProRule" id="PRU00076"/>
    </source>
</evidence>
<keyword evidence="6" id="KW-1185">Reference proteome</keyword>
<comment type="caution">
    <text evidence="5">The sequence shown here is derived from an EMBL/GenBank/DDBJ whole genome shotgun (WGS) entry which is preliminary data.</text>
</comment>
<dbReference type="PROSITE" id="PS50025">
    <property type="entry name" value="LAM_G_DOMAIN"/>
    <property type="match status" value="2"/>
</dbReference>
<evidence type="ECO:0000259" key="4">
    <source>
        <dbReference type="PROSITE" id="PS50026"/>
    </source>
</evidence>
<dbReference type="AlphaFoldDB" id="A0A8K0P145"/>
<evidence type="ECO:0000313" key="5">
    <source>
        <dbReference type="EMBL" id="KAG8229611.1"/>
    </source>
</evidence>
<organism evidence="5 6">
    <name type="scientific">Ladona fulva</name>
    <name type="common">Scarce chaser dragonfly</name>
    <name type="synonym">Libellula fulva</name>
    <dbReference type="NCBI Taxonomy" id="123851"/>
    <lineage>
        <taxon>Eukaryota</taxon>
        <taxon>Metazoa</taxon>
        <taxon>Ecdysozoa</taxon>
        <taxon>Arthropoda</taxon>
        <taxon>Hexapoda</taxon>
        <taxon>Insecta</taxon>
        <taxon>Pterygota</taxon>
        <taxon>Palaeoptera</taxon>
        <taxon>Odonata</taxon>
        <taxon>Epiprocta</taxon>
        <taxon>Anisoptera</taxon>
        <taxon>Libelluloidea</taxon>
        <taxon>Libellulidae</taxon>
        <taxon>Ladona</taxon>
    </lineage>
</organism>
<proteinExistence type="predicted"/>
<dbReference type="PANTHER" id="PTHR15036">
    <property type="entry name" value="PIKACHURIN-LIKE PROTEIN"/>
    <property type="match status" value="1"/>
</dbReference>
<accession>A0A8K0P145</accession>
<dbReference type="PANTHER" id="PTHR15036:SF91">
    <property type="entry name" value="NEUREXIN-4"/>
    <property type="match status" value="1"/>
</dbReference>
<feature type="domain" description="EGF-like" evidence="4">
    <location>
        <begin position="404"/>
        <end position="441"/>
    </location>
</feature>
<dbReference type="PROSITE" id="PS50026">
    <property type="entry name" value="EGF_3"/>
    <property type="match status" value="1"/>
</dbReference>
<dbReference type="CDD" id="cd00110">
    <property type="entry name" value="LamG"/>
    <property type="match status" value="2"/>
</dbReference>
<comment type="caution">
    <text evidence="2">Lacks conserved residue(s) required for the propagation of feature annotation.</text>
</comment>